<protein>
    <recommendedName>
        <fullName evidence="1">Putative competence-damage inducible protein</fullName>
    </recommendedName>
</protein>
<keyword evidence="4" id="KW-1185">Reference proteome</keyword>
<dbReference type="SUPFAM" id="SSF142433">
    <property type="entry name" value="CinA-like"/>
    <property type="match status" value="1"/>
</dbReference>
<dbReference type="InterPro" id="IPR041424">
    <property type="entry name" value="CinA_KH"/>
</dbReference>
<dbReference type="Proteomes" id="UP000662904">
    <property type="component" value="Chromosome"/>
</dbReference>
<dbReference type="Pfam" id="PF18146">
    <property type="entry name" value="CinA_KH"/>
    <property type="match status" value="1"/>
</dbReference>
<dbReference type="PIRSF" id="PIRSF006728">
    <property type="entry name" value="CinA"/>
    <property type="match status" value="1"/>
</dbReference>
<dbReference type="Gene3D" id="3.40.980.10">
    <property type="entry name" value="MoaB/Mog-like domain"/>
    <property type="match status" value="1"/>
</dbReference>
<dbReference type="SMART" id="SM00852">
    <property type="entry name" value="MoCF_biosynth"/>
    <property type="match status" value="1"/>
</dbReference>
<dbReference type="EMBL" id="CP059066">
    <property type="protein sequence ID" value="QSQ10179.1"/>
    <property type="molecule type" value="Genomic_DNA"/>
</dbReference>
<evidence type="ECO:0000256" key="1">
    <source>
        <dbReference type="HAMAP-Rule" id="MF_00226"/>
    </source>
</evidence>
<dbReference type="Pfam" id="PF00994">
    <property type="entry name" value="MoCF_biosynth"/>
    <property type="match status" value="1"/>
</dbReference>
<name>A0A8A0RRP1_9FIRM</name>
<dbReference type="KEGG" id="kme:H0A61_02578"/>
<reference evidence="3" key="1">
    <citation type="submission" date="2020-07" db="EMBL/GenBank/DDBJ databases">
        <title>Koleobacter methoxysyntrophicus gen. nov., sp. nov., a novel anaerobic bacterium isolated from deep subsurface oil field and proposal of Koleobacterales ord. nov. in the phylum Firmicutes.</title>
        <authorList>
            <person name="Sakamoto S."/>
            <person name="Tamaki H."/>
        </authorList>
    </citation>
    <scope>NUCLEOTIDE SEQUENCE</scope>
    <source>
        <strain evidence="3">NRmbB1</strain>
    </source>
</reference>
<evidence type="ECO:0000259" key="2">
    <source>
        <dbReference type="SMART" id="SM00852"/>
    </source>
</evidence>
<evidence type="ECO:0000313" key="3">
    <source>
        <dbReference type="EMBL" id="QSQ10179.1"/>
    </source>
</evidence>
<comment type="similarity">
    <text evidence="1">Belongs to the CinA family.</text>
</comment>
<dbReference type="CDD" id="cd00885">
    <property type="entry name" value="cinA"/>
    <property type="match status" value="1"/>
</dbReference>
<dbReference type="InterPro" id="IPR050101">
    <property type="entry name" value="CinA"/>
</dbReference>
<organism evidence="3 4">
    <name type="scientific">Koleobacter methoxysyntrophicus</name>
    <dbReference type="NCBI Taxonomy" id="2751313"/>
    <lineage>
        <taxon>Bacteria</taxon>
        <taxon>Bacillati</taxon>
        <taxon>Bacillota</taxon>
        <taxon>Clostridia</taxon>
        <taxon>Koleobacterales</taxon>
        <taxon>Koleobacteraceae</taxon>
        <taxon>Koleobacter</taxon>
    </lineage>
</organism>
<dbReference type="Gene3D" id="3.30.70.2860">
    <property type="match status" value="1"/>
</dbReference>
<accession>A0A8A0RRP1</accession>
<dbReference type="InterPro" id="IPR008135">
    <property type="entry name" value="Competence-induced_CinA"/>
</dbReference>
<evidence type="ECO:0000313" key="4">
    <source>
        <dbReference type="Proteomes" id="UP000662904"/>
    </source>
</evidence>
<proteinExistence type="inferred from homology"/>
<dbReference type="PANTHER" id="PTHR13939">
    <property type="entry name" value="NICOTINAMIDE-NUCLEOTIDE AMIDOHYDROLASE PNCC"/>
    <property type="match status" value="1"/>
</dbReference>
<dbReference type="NCBIfam" id="NF001813">
    <property type="entry name" value="PRK00549.1"/>
    <property type="match status" value="1"/>
</dbReference>
<gene>
    <name evidence="3" type="primary">cinA_2</name>
    <name evidence="1" type="synonym">cinA</name>
    <name evidence="3" type="ORF">H0A61_02578</name>
</gene>
<dbReference type="SUPFAM" id="SSF53218">
    <property type="entry name" value="Molybdenum cofactor biosynthesis proteins"/>
    <property type="match status" value="1"/>
</dbReference>
<dbReference type="Pfam" id="PF02464">
    <property type="entry name" value="CinA"/>
    <property type="match status" value="1"/>
</dbReference>
<sequence>MNSEIISVGTELLLGQIDNINTRIISQKLSEIGINVFFHTSVGDNRERISSVFKIALERSDLIIFTGGLGPTLDDLTKETVAEVLRLELNYDEDTLNRIRAFFKKMQREMPENNKKQALVPEGAITIPNENGTAPGIILQTGEKIIILLPGPPNEMEPMLNKFVIPFLRKRLSNEVIKSRVLRFIGIGESSLEQKILDILKKQTNPTVAPLAKQGEVTLRITAKAKSEKDANELIEPIIQTIKERVGEYIYSYDNDPMEAVVGRMLIERRCTISIAESCTGGYLSHLLTNIPGISAVFDRGIISYSNKSKTEILNVPAEILKQKGAVSQETAISMASWIRKLSGTDLGVAITGIAGPDGGTPLKPVGLVFIALSTDSGDLCEKYLFNGNREAIKRRSALAALDLIRRYLKIR</sequence>
<dbReference type="InterPro" id="IPR036425">
    <property type="entry name" value="MoaB/Mog-like_dom_sf"/>
</dbReference>
<dbReference type="Gene3D" id="3.90.950.20">
    <property type="entry name" value="CinA-like"/>
    <property type="match status" value="1"/>
</dbReference>
<dbReference type="RefSeq" id="WP_206707492.1">
    <property type="nucleotide sequence ID" value="NZ_CP059066.1"/>
</dbReference>
<dbReference type="AlphaFoldDB" id="A0A8A0RRP1"/>
<dbReference type="NCBIfam" id="TIGR00200">
    <property type="entry name" value="cinA_nterm"/>
    <property type="match status" value="1"/>
</dbReference>
<dbReference type="InterPro" id="IPR036653">
    <property type="entry name" value="CinA-like_C"/>
</dbReference>
<dbReference type="InterPro" id="IPR008136">
    <property type="entry name" value="CinA_C"/>
</dbReference>
<dbReference type="PANTHER" id="PTHR13939:SF0">
    <property type="entry name" value="NMN AMIDOHYDROLASE-LIKE PROTEIN YFAY"/>
    <property type="match status" value="1"/>
</dbReference>
<dbReference type="NCBIfam" id="TIGR00199">
    <property type="entry name" value="PncC_domain"/>
    <property type="match status" value="1"/>
</dbReference>
<feature type="domain" description="MoaB/Mog" evidence="2">
    <location>
        <begin position="4"/>
        <end position="170"/>
    </location>
</feature>
<dbReference type="HAMAP" id="MF_00226_B">
    <property type="entry name" value="CinA_B"/>
    <property type="match status" value="1"/>
</dbReference>
<dbReference type="InterPro" id="IPR001453">
    <property type="entry name" value="MoaB/Mog_dom"/>
</dbReference>
<dbReference type="NCBIfam" id="TIGR00177">
    <property type="entry name" value="molyb_syn"/>
    <property type="match status" value="1"/>
</dbReference>